<gene>
    <name evidence="3" type="ORF">OSTQU699_LOCUS2795</name>
</gene>
<dbReference type="InterPro" id="IPR016186">
    <property type="entry name" value="C-type_lectin-like/link_sf"/>
</dbReference>
<dbReference type="GO" id="GO:0005245">
    <property type="term" value="F:voltage-gated calcium channel activity"/>
    <property type="evidence" value="ECO:0007669"/>
    <property type="project" value="TreeGrafter"/>
</dbReference>
<name>A0A8S1IRG2_9CHLO</name>
<protein>
    <recommendedName>
        <fullName evidence="2">C-type lectin domain-containing protein</fullName>
    </recommendedName>
</protein>
<dbReference type="InterPro" id="IPR001304">
    <property type="entry name" value="C-type_lectin-like"/>
</dbReference>
<dbReference type="EMBL" id="CAJHUC010000658">
    <property type="protein sequence ID" value="CAD7697434.1"/>
    <property type="molecule type" value="Genomic_DNA"/>
</dbReference>
<dbReference type="Gene3D" id="3.10.100.10">
    <property type="entry name" value="Mannose-Binding Protein A, subunit A"/>
    <property type="match status" value="1"/>
</dbReference>
<reference evidence="3" key="1">
    <citation type="submission" date="2020-12" db="EMBL/GenBank/DDBJ databases">
        <authorList>
            <person name="Iha C."/>
        </authorList>
    </citation>
    <scope>NUCLEOTIDE SEQUENCE</scope>
</reference>
<organism evidence="3 4">
    <name type="scientific">Ostreobium quekettii</name>
    <dbReference type="NCBI Taxonomy" id="121088"/>
    <lineage>
        <taxon>Eukaryota</taxon>
        <taxon>Viridiplantae</taxon>
        <taxon>Chlorophyta</taxon>
        <taxon>core chlorophytes</taxon>
        <taxon>Ulvophyceae</taxon>
        <taxon>TCBD clade</taxon>
        <taxon>Bryopsidales</taxon>
        <taxon>Ostreobineae</taxon>
        <taxon>Ostreobiaceae</taxon>
        <taxon>Ostreobium</taxon>
    </lineage>
</organism>
<evidence type="ECO:0000313" key="4">
    <source>
        <dbReference type="Proteomes" id="UP000708148"/>
    </source>
</evidence>
<dbReference type="InterPro" id="IPR016187">
    <property type="entry name" value="CTDL_fold"/>
</dbReference>
<accession>A0A8S1IRG2</accession>
<dbReference type="SUPFAM" id="SSF53300">
    <property type="entry name" value="vWA-like"/>
    <property type="match status" value="1"/>
</dbReference>
<sequence>MEVPVLSESAADNKSRWDVAREFARSVLGTLNTASDVSNIVAFNSGSWALGGDSLIPATDRNIERLRVGLDGIDLDEGSDSEAAFDVAFRLFRESLDRLGSNANCQNVIIYIGDGGNRPSHGQRPFSLGSKGNKSARCGDFIEKHLDAVESMQRTLELITSRPAIFTFTVAGGDDALARQLACNNGGAWSAIDGNGDPLKSMEAYLQYLALSMRPKDSNSDPILSPTPTDPTTGEGGLRVTFPVFAQPRCEPNGDVETAPGGARLLGVVGRDVTARMLEEEGFSGAGVTALVNDNNKMVRRCNEDYKCDRCQLQAIRGPLSQCPRRLQSAQDVTQCYAFKNTTYVLRKEAKDFNAATEICGELGGRLVELKSEDVSGEQRFLASIAPPDGAWMGLQPVGGRWMWTGSMREID</sequence>
<evidence type="ECO:0000259" key="2">
    <source>
        <dbReference type="PROSITE" id="PS50041"/>
    </source>
</evidence>
<dbReference type="InterPro" id="IPR036465">
    <property type="entry name" value="vWFA_dom_sf"/>
</dbReference>
<dbReference type="Proteomes" id="UP000708148">
    <property type="component" value="Unassembled WGS sequence"/>
</dbReference>
<dbReference type="InterPro" id="IPR051173">
    <property type="entry name" value="Ca_channel_alpha-2/delta"/>
</dbReference>
<evidence type="ECO:0000313" key="3">
    <source>
        <dbReference type="EMBL" id="CAD7697434.1"/>
    </source>
</evidence>
<dbReference type="GO" id="GO:0005891">
    <property type="term" value="C:voltage-gated calcium channel complex"/>
    <property type="evidence" value="ECO:0007669"/>
    <property type="project" value="TreeGrafter"/>
</dbReference>
<proteinExistence type="predicted"/>
<dbReference type="PROSITE" id="PS50041">
    <property type="entry name" value="C_TYPE_LECTIN_2"/>
    <property type="match status" value="1"/>
</dbReference>
<dbReference type="PANTHER" id="PTHR10166">
    <property type="entry name" value="VOLTAGE-DEPENDENT CALCIUM CHANNEL SUBUNIT ALPHA-2/DELTA-RELATED"/>
    <property type="match status" value="1"/>
</dbReference>
<dbReference type="SUPFAM" id="SSF56436">
    <property type="entry name" value="C-type lectin-like"/>
    <property type="match status" value="1"/>
</dbReference>
<feature type="domain" description="C-type lectin" evidence="2">
    <location>
        <begin position="339"/>
        <end position="412"/>
    </location>
</feature>
<comment type="caution">
    <text evidence="3">The sequence shown here is derived from an EMBL/GenBank/DDBJ whole genome shotgun (WGS) entry which is preliminary data.</text>
</comment>
<dbReference type="Gene3D" id="3.40.50.410">
    <property type="entry name" value="von Willebrand factor, type A domain"/>
    <property type="match status" value="1"/>
</dbReference>
<dbReference type="Pfam" id="PF00059">
    <property type="entry name" value="Lectin_C"/>
    <property type="match status" value="1"/>
</dbReference>
<dbReference type="AlphaFoldDB" id="A0A8S1IRG2"/>
<dbReference type="PANTHER" id="PTHR10166:SF37">
    <property type="entry name" value="STOLID, ISOFORM H"/>
    <property type="match status" value="1"/>
</dbReference>
<dbReference type="CDD" id="cd00037">
    <property type="entry name" value="CLECT"/>
    <property type="match status" value="1"/>
</dbReference>
<evidence type="ECO:0000256" key="1">
    <source>
        <dbReference type="SAM" id="MobiDB-lite"/>
    </source>
</evidence>
<feature type="region of interest" description="Disordered" evidence="1">
    <location>
        <begin position="217"/>
        <end position="237"/>
    </location>
</feature>
<keyword evidence="4" id="KW-1185">Reference proteome</keyword>